<dbReference type="OMA" id="HECMANQ"/>
<dbReference type="GO" id="GO:0050659">
    <property type="term" value="F:N-acetylgalactosamine 4-sulfate 6-O-sulfotransferase activity"/>
    <property type="evidence" value="ECO:0007669"/>
    <property type="project" value="TreeGrafter"/>
</dbReference>
<proteinExistence type="predicted"/>
<dbReference type="KEGG" id="lgi:LOTGIDRAFT_109056"/>
<dbReference type="SUPFAM" id="SSF52540">
    <property type="entry name" value="P-loop containing nucleoside triphosphate hydrolases"/>
    <property type="match status" value="1"/>
</dbReference>
<keyword evidence="3" id="KW-1185">Reference proteome</keyword>
<evidence type="ECO:0000313" key="2">
    <source>
        <dbReference type="EMBL" id="ESO82607.1"/>
    </source>
</evidence>
<reference evidence="2 3" key="1">
    <citation type="journal article" date="2013" name="Nature">
        <title>Insights into bilaterian evolution from three spiralian genomes.</title>
        <authorList>
            <person name="Simakov O."/>
            <person name="Marletaz F."/>
            <person name="Cho S.J."/>
            <person name="Edsinger-Gonzales E."/>
            <person name="Havlak P."/>
            <person name="Hellsten U."/>
            <person name="Kuo D.H."/>
            <person name="Larsson T."/>
            <person name="Lv J."/>
            <person name="Arendt D."/>
            <person name="Savage R."/>
            <person name="Osoegawa K."/>
            <person name="de Jong P."/>
            <person name="Grimwood J."/>
            <person name="Chapman J.A."/>
            <person name="Shapiro H."/>
            <person name="Aerts A."/>
            <person name="Otillar R.P."/>
            <person name="Terry A.Y."/>
            <person name="Boore J.L."/>
            <person name="Grigoriev I.V."/>
            <person name="Lindberg D.R."/>
            <person name="Seaver E.C."/>
            <person name="Weisblat D.A."/>
            <person name="Putnam N.H."/>
            <person name="Rokhsar D.S."/>
        </authorList>
    </citation>
    <scope>NUCLEOTIDE SEQUENCE [LARGE SCALE GENOMIC DNA]</scope>
</reference>
<gene>
    <name evidence="2" type="ORF">LOTGIDRAFT_109056</name>
</gene>
<dbReference type="PANTHER" id="PTHR15723">
    <property type="entry name" value="CARBOHYDRATE SULFOTRANSFERASE 15"/>
    <property type="match status" value="1"/>
</dbReference>
<dbReference type="CTD" id="20230425"/>
<dbReference type="STRING" id="225164.V3ZET0"/>
<dbReference type="GO" id="GO:0019319">
    <property type="term" value="P:hexose biosynthetic process"/>
    <property type="evidence" value="ECO:0007669"/>
    <property type="project" value="TreeGrafter"/>
</dbReference>
<dbReference type="HOGENOM" id="CLU_017703_2_0_1"/>
<feature type="non-terminal residue" evidence="2">
    <location>
        <position position="1"/>
    </location>
</feature>
<evidence type="ECO:0000313" key="3">
    <source>
        <dbReference type="Proteomes" id="UP000030746"/>
    </source>
</evidence>
<dbReference type="Pfam" id="PF00685">
    <property type="entry name" value="Sulfotransfer_1"/>
    <property type="match status" value="1"/>
</dbReference>
<accession>V3ZET0</accession>
<dbReference type="AlphaFoldDB" id="V3ZET0"/>
<dbReference type="InterPro" id="IPR052654">
    <property type="entry name" value="CS_Sulfotransferase"/>
</dbReference>
<organism evidence="2 3">
    <name type="scientific">Lottia gigantea</name>
    <name type="common">Giant owl limpet</name>
    <dbReference type="NCBI Taxonomy" id="225164"/>
    <lineage>
        <taxon>Eukaryota</taxon>
        <taxon>Metazoa</taxon>
        <taxon>Spiralia</taxon>
        <taxon>Lophotrochozoa</taxon>
        <taxon>Mollusca</taxon>
        <taxon>Gastropoda</taxon>
        <taxon>Patellogastropoda</taxon>
        <taxon>Lottioidea</taxon>
        <taxon>Lottiidae</taxon>
        <taxon>Lottia</taxon>
    </lineage>
</organism>
<feature type="domain" description="Sulfotransferase" evidence="1">
    <location>
        <begin position="10"/>
        <end position="259"/>
    </location>
</feature>
<sequence length="306" mass="36138">RLQCLPYFYLAGMPKCGTTNLFTSLIRHPDISRMSRGQHWITRDRFQGKLLKYLHQKQTFEWWTGDNFIVETWNTTTRSADSKLIPDIIDSIGDGTVSTFWDYSNWPFISGNENCSEPRITNPYLVHHLNPDSKIIVMFRNPTDRAYSDFLYFDGTKNTTVEEFHEYCYKSIKIIKKCMAKFGDRYCIFNSAITDQMKVRLHIGLYSVFMKEWLNVFNRDQILDIRLEELSENPGAVLIEVFDFLSVAPLSPKQLVEILSSENKNEGRRKLRMSDMLPETRDLLNDFYSFYNREMALLMNDVHYTW</sequence>
<dbReference type="Gene3D" id="3.40.50.300">
    <property type="entry name" value="P-loop containing nucleotide triphosphate hydrolases"/>
    <property type="match status" value="1"/>
</dbReference>
<evidence type="ECO:0000259" key="1">
    <source>
        <dbReference type="Pfam" id="PF00685"/>
    </source>
</evidence>
<dbReference type="InterPro" id="IPR000863">
    <property type="entry name" value="Sulfotransferase_dom"/>
</dbReference>
<dbReference type="InterPro" id="IPR027417">
    <property type="entry name" value="P-loop_NTPase"/>
</dbReference>
<dbReference type="OrthoDB" id="526228at2759"/>
<dbReference type="PANTHER" id="PTHR15723:SF0">
    <property type="entry name" value="CARBOHYDRATE SULFOTRANSFERASE 15"/>
    <property type="match status" value="1"/>
</dbReference>
<dbReference type="EMBL" id="KB203854">
    <property type="protein sequence ID" value="ESO82607.1"/>
    <property type="molecule type" value="Genomic_DNA"/>
</dbReference>
<dbReference type="GeneID" id="20230425"/>
<name>V3ZET0_LOTGI</name>
<dbReference type="RefSeq" id="XP_009066412.1">
    <property type="nucleotide sequence ID" value="XM_009068164.1"/>
</dbReference>
<protein>
    <recommendedName>
        <fullName evidence="1">Sulfotransferase domain-containing protein</fullName>
    </recommendedName>
</protein>
<dbReference type="Proteomes" id="UP000030746">
    <property type="component" value="Unassembled WGS sequence"/>
</dbReference>